<dbReference type="PROSITE" id="PS50995">
    <property type="entry name" value="HTH_MARR_2"/>
    <property type="match status" value="1"/>
</dbReference>
<dbReference type="Gene3D" id="1.10.10.10">
    <property type="entry name" value="Winged helix-like DNA-binding domain superfamily/Winged helix DNA-binding domain"/>
    <property type="match status" value="1"/>
</dbReference>
<feature type="domain" description="HTH marR-type" evidence="1">
    <location>
        <begin position="42"/>
        <end position="173"/>
    </location>
</feature>
<dbReference type="EMBL" id="SDPU01000012">
    <property type="protein sequence ID" value="RYU14174.1"/>
    <property type="molecule type" value="Genomic_DNA"/>
</dbReference>
<dbReference type="SUPFAM" id="SSF46785">
    <property type="entry name" value="Winged helix' DNA-binding domain"/>
    <property type="match status" value="1"/>
</dbReference>
<evidence type="ECO:0000313" key="2">
    <source>
        <dbReference type="EMBL" id="RYU14174.1"/>
    </source>
</evidence>
<evidence type="ECO:0000313" key="3">
    <source>
        <dbReference type="Proteomes" id="UP000291189"/>
    </source>
</evidence>
<dbReference type="InterPro" id="IPR000835">
    <property type="entry name" value="HTH_MarR-typ"/>
</dbReference>
<dbReference type="AlphaFoldDB" id="A0A4Q5J6J2"/>
<keyword evidence="3" id="KW-1185">Reference proteome</keyword>
<dbReference type="PANTHER" id="PTHR33164">
    <property type="entry name" value="TRANSCRIPTIONAL REGULATOR, MARR FAMILY"/>
    <property type="match status" value="1"/>
</dbReference>
<comment type="caution">
    <text evidence="2">The sequence shown here is derived from an EMBL/GenBank/DDBJ whole genome shotgun (WGS) entry which is preliminary data.</text>
</comment>
<dbReference type="InterPro" id="IPR036390">
    <property type="entry name" value="WH_DNA-bd_sf"/>
</dbReference>
<dbReference type="OrthoDB" id="162531at2"/>
<dbReference type="PANTHER" id="PTHR33164:SF104">
    <property type="entry name" value="TRANSCRIPTIONAL REGULATORY PROTEIN"/>
    <property type="match status" value="1"/>
</dbReference>
<dbReference type="SMART" id="SM00347">
    <property type="entry name" value="HTH_MARR"/>
    <property type="match status" value="1"/>
</dbReference>
<dbReference type="GO" id="GO:0003700">
    <property type="term" value="F:DNA-binding transcription factor activity"/>
    <property type="evidence" value="ECO:0007669"/>
    <property type="project" value="InterPro"/>
</dbReference>
<sequence length="181" mass="20373">MGPDPLSRLLTRLAIWKGSRVVRERQRVLTGDVDDYRDDWGASDSLQALRDLTDAAAATRPALARRAGMSHSELVALEHLFAGPLGPAELARRLGVTTAASTTIIDRLVERGHVRRTPHATDRRRTEVGLTDSGRREVLTYLMPMFQQLEELDHELTDEERAVVTRYLRRATRALRLLALD</sequence>
<reference evidence="2 3" key="1">
    <citation type="submission" date="2019-01" db="EMBL/GenBank/DDBJ databases">
        <title>Nocardioides guangzhouensis sp. nov., an actinobacterium isolated from soil.</title>
        <authorList>
            <person name="Fu Y."/>
            <person name="Cai Y."/>
            <person name="Lin Z."/>
            <person name="Chen P."/>
        </authorList>
    </citation>
    <scope>NUCLEOTIDE SEQUENCE [LARGE SCALE GENOMIC DNA]</scope>
    <source>
        <strain evidence="2 3">NBRC 105384</strain>
    </source>
</reference>
<gene>
    <name evidence="2" type="ORF">ETU37_04530</name>
</gene>
<dbReference type="Proteomes" id="UP000291189">
    <property type="component" value="Unassembled WGS sequence"/>
</dbReference>
<protein>
    <submittedName>
        <fullName evidence="2">MarR family transcriptional regulator</fullName>
    </submittedName>
</protein>
<name>A0A4Q5J6J2_9ACTN</name>
<evidence type="ECO:0000259" key="1">
    <source>
        <dbReference type="PROSITE" id="PS50995"/>
    </source>
</evidence>
<organism evidence="2 3">
    <name type="scientific">Nocardioides iriomotensis</name>
    <dbReference type="NCBI Taxonomy" id="715784"/>
    <lineage>
        <taxon>Bacteria</taxon>
        <taxon>Bacillati</taxon>
        <taxon>Actinomycetota</taxon>
        <taxon>Actinomycetes</taxon>
        <taxon>Propionibacteriales</taxon>
        <taxon>Nocardioidaceae</taxon>
        <taxon>Nocardioides</taxon>
    </lineage>
</organism>
<dbReference type="Pfam" id="PF12802">
    <property type="entry name" value="MarR_2"/>
    <property type="match status" value="1"/>
</dbReference>
<dbReference type="PRINTS" id="PR00598">
    <property type="entry name" value="HTHMARR"/>
</dbReference>
<dbReference type="InterPro" id="IPR039422">
    <property type="entry name" value="MarR/SlyA-like"/>
</dbReference>
<dbReference type="GO" id="GO:0006950">
    <property type="term" value="P:response to stress"/>
    <property type="evidence" value="ECO:0007669"/>
    <property type="project" value="TreeGrafter"/>
</dbReference>
<accession>A0A4Q5J6J2</accession>
<dbReference type="InterPro" id="IPR036388">
    <property type="entry name" value="WH-like_DNA-bd_sf"/>
</dbReference>
<proteinExistence type="predicted"/>